<keyword evidence="2" id="KW-1185">Reference proteome</keyword>
<dbReference type="Proteomes" id="UP000762676">
    <property type="component" value="Unassembled WGS sequence"/>
</dbReference>
<gene>
    <name evidence="1" type="ORF">ElyMa_001984000</name>
</gene>
<evidence type="ECO:0000313" key="1">
    <source>
        <dbReference type="EMBL" id="GFR66938.1"/>
    </source>
</evidence>
<proteinExistence type="predicted"/>
<organism evidence="1 2">
    <name type="scientific">Elysia marginata</name>
    <dbReference type="NCBI Taxonomy" id="1093978"/>
    <lineage>
        <taxon>Eukaryota</taxon>
        <taxon>Metazoa</taxon>
        <taxon>Spiralia</taxon>
        <taxon>Lophotrochozoa</taxon>
        <taxon>Mollusca</taxon>
        <taxon>Gastropoda</taxon>
        <taxon>Heterobranchia</taxon>
        <taxon>Euthyneura</taxon>
        <taxon>Panpulmonata</taxon>
        <taxon>Sacoglossa</taxon>
        <taxon>Placobranchoidea</taxon>
        <taxon>Plakobranchidae</taxon>
        <taxon>Elysia</taxon>
    </lineage>
</organism>
<accession>A0AAV4F0Q5</accession>
<sequence>MHELLPVNNKPSSCIYRLVLHYIPTHIARYRATALPQTIKTQYCSLQGHSSAADNQNAVSPMMWFHQQILHSDCPKQSLSPKQPYSYTAFTCYMYKYIHKHSGKQKCSPIKMQG</sequence>
<dbReference type="EMBL" id="BMAT01004039">
    <property type="protein sequence ID" value="GFR66938.1"/>
    <property type="molecule type" value="Genomic_DNA"/>
</dbReference>
<comment type="caution">
    <text evidence="1">The sequence shown here is derived from an EMBL/GenBank/DDBJ whole genome shotgun (WGS) entry which is preliminary data.</text>
</comment>
<evidence type="ECO:0000313" key="2">
    <source>
        <dbReference type="Proteomes" id="UP000762676"/>
    </source>
</evidence>
<reference evidence="1 2" key="1">
    <citation type="journal article" date="2021" name="Elife">
        <title>Chloroplast acquisition without the gene transfer in kleptoplastic sea slugs, Plakobranchus ocellatus.</title>
        <authorList>
            <person name="Maeda T."/>
            <person name="Takahashi S."/>
            <person name="Yoshida T."/>
            <person name="Shimamura S."/>
            <person name="Takaki Y."/>
            <person name="Nagai Y."/>
            <person name="Toyoda A."/>
            <person name="Suzuki Y."/>
            <person name="Arimoto A."/>
            <person name="Ishii H."/>
            <person name="Satoh N."/>
            <person name="Nishiyama T."/>
            <person name="Hasebe M."/>
            <person name="Maruyama T."/>
            <person name="Minagawa J."/>
            <person name="Obokata J."/>
            <person name="Shigenobu S."/>
        </authorList>
    </citation>
    <scope>NUCLEOTIDE SEQUENCE [LARGE SCALE GENOMIC DNA]</scope>
</reference>
<protein>
    <submittedName>
        <fullName evidence="1">Uncharacterized protein</fullName>
    </submittedName>
</protein>
<dbReference type="AlphaFoldDB" id="A0AAV4F0Q5"/>
<name>A0AAV4F0Q5_9GAST</name>